<dbReference type="EMBL" id="CP021748">
    <property type="protein sequence ID" value="ARX81164.1"/>
    <property type="molecule type" value="Genomic_DNA"/>
</dbReference>
<dbReference type="KEGG" id="salf:SMD44_00562"/>
<dbReference type="eggNOG" id="ENOG5030HTR">
    <property type="taxonomic scope" value="Bacteria"/>
</dbReference>
<evidence type="ECO:0000313" key="3">
    <source>
        <dbReference type="Proteomes" id="UP000195880"/>
    </source>
</evidence>
<feature type="compositionally biased region" description="Basic and acidic residues" evidence="1">
    <location>
        <begin position="70"/>
        <end position="79"/>
    </location>
</feature>
<proteinExistence type="predicted"/>
<keyword evidence="3" id="KW-1185">Reference proteome</keyword>
<feature type="compositionally biased region" description="Pro residues" evidence="1">
    <location>
        <begin position="80"/>
        <end position="90"/>
    </location>
</feature>
<reference evidence="2 3" key="1">
    <citation type="submission" date="2017-05" db="EMBL/GenBank/DDBJ databases">
        <title>Streptomyces alboflavus Genome sequencing and assembly.</title>
        <authorList>
            <person name="Wang Y."/>
            <person name="Du B."/>
            <person name="Ding Y."/>
            <person name="Liu H."/>
            <person name="Hou Q."/>
            <person name="Liu K."/>
            <person name="Wang C."/>
            <person name="Yao L."/>
        </authorList>
    </citation>
    <scope>NUCLEOTIDE SEQUENCE [LARGE SCALE GENOMIC DNA]</scope>
    <source>
        <strain evidence="2 3">MDJK44</strain>
    </source>
</reference>
<accession>A0A1Z1W432</accession>
<dbReference type="STRING" id="67267.GCA_000716675_02593"/>
<evidence type="ECO:0000256" key="1">
    <source>
        <dbReference type="SAM" id="MobiDB-lite"/>
    </source>
</evidence>
<name>A0A1Z1W432_9ACTN</name>
<feature type="region of interest" description="Disordered" evidence="1">
    <location>
        <begin position="56"/>
        <end position="101"/>
    </location>
</feature>
<sequence length="119" mass="13389">MLGILRMTNRATLRSWPPVALAVMEYAALAVRFVDDDVELPLPVGGFHDRVRHLTARPGHALDPAPRADPAPDERDELPPRPARPGPWLPGPWQQHPTYRRRGRGNRAYVVEYKLKCGA</sequence>
<evidence type="ECO:0000313" key="2">
    <source>
        <dbReference type="EMBL" id="ARX81164.1"/>
    </source>
</evidence>
<dbReference type="AlphaFoldDB" id="A0A1Z1W432"/>
<dbReference type="Proteomes" id="UP000195880">
    <property type="component" value="Chromosome"/>
</dbReference>
<gene>
    <name evidence="2" type="ORF">SMD44_00562</name>
</gene>
<protein>
    <submittedName>
        <fullName evidence="2">Uncharacterized protein</fullName>
    </submittedName>
</protein>
<organism evidence="2 3">
    <name type="scientific">Streptomyces alboflavus</name>
    <dbReference type="NCBI Taxonomy" id="67267"/>
    <lineage>
        <taxon>Bacteria</taxon>
        <taxon>Bacillati</taxon>
        <taxon>Actinomycetota</taxon>
        <taxon>Actinomycetes</taxon>
        <taxon>Kitasatosporales</taxon>
        <taxon>Streptomycetaceae</taxon>
        <taxon>Streptomyces</taxon>
    </lineage>
</organism>